<gene>
    <name evidence="9" type="ORF">M9980_02870</name>
</gene>
<keyword evidence="6 8" id="KW-1133">Transmembrane helix</keyword>
<reference evidence="9" key="1">
    <citation type="submission" date="2022-05" db="EMBL/GenBank/DDBJ databases">
        <title>Sphingomonas sp. strain RMG20 Genome sequencing and assembly.</title>
        <authorList>
            <person name="Kim I."/>
        </authorList>
    </citation>
    <scope>NUCLEOTIDE SEQUENCE</scope>
    <source>
        <strain evidence="9">RMG20</strain>
    </source>
</reference>
<evidence type="ECO:0000256" key="4">
    <source>
        <dbReference type="ARBA" id="ARBA00022692"/>
    </source>
</evidence>
<evidence type="ECO:0000313" key="9">
    <source>
        <dbReference type="EMBL" id="URW76190.1"/>
    </source>
</evidence>
<evidence type="ECO:0000256" key="2">
    <source>
        <dbReference type="ARBA" id="ARBA00022475"/>
    </source>
</evidence>
<proteinExistence type="predicted"/>
<keyword evidence="7 8" id="KW-0472">Membrane</keyword>
<feature type="transmembrane region" description="Helical" evidence="8">
    <location>
        <begin position="29"/>
        <end position="46"/>
    </location>
</feature>
<evidence type="ECO:0000256" key="8">
    <source>
        <dbReference type="SAM" id="Phobius"/>
    </source>
</evidence>
<feature type="transmembrane region" description="Helical" evidence="8">
    <location>
        <begin position="158"/>
        <end position="176"/>
    </location>
</feature>
<keyword evidence="5" id="KW-0378">Hydrolase</keyword>
<feature type="transmembrane region" description="Helical" evidence="8">
    <location>
        <begin position="221"/>
        <end position="241"/>
    </location>
</feature>
<feature type="transmembrane region" description="Helical" evidence="8">
    <location>
        <begin position="7"/>
        <end position="23"/>
    </location>
</feature>
<evidence type="ECO:0000256" key="1">
    <source>
        <dbReference type="ARBA" id="ARBA00004651"/>
    </source>
</evidence>
<evidence type="ECO:0000256" key="6">
    <source>
        <dbReference type="ARBA" id="ARBA00022989"/>
    </source>
</evidence>
<evidence type="ECO:0000256" key="7">
    <source>
        <dbReference type="ARBA" id="ARBA00023136"/>
    </source>
</evidence>
<keyword evidence="10" id="KW-1185">Reference proteome</keyword>
<name>A0ABY4TUW5_9SPHN</name>
<keyword evidence="3" id="KW-0645">Protease</keyword>
<feature type="transmembrane region" description="Helical" evidence="8">
    <location>
        <begin position="58"/>
        <end position="86"/>
    </location>
</feature>
<keyword evidence="2" id="KW-1003">Cell membrane</keyword>
<evidence type="ECO:0000256" key="3">
    <source>
        <dbReference type="ARBA" id="ARBA00022670"/>
    </source>
</evidence>
<organism evidence="9 10">
    <name type="scientific">Sphingomonas donggukensis</name>
    <dbReference type="NCBI Taxonomy" id="2949093"/>
    <lineage>
        <taxon>Bacteria</taxon>
        <taxon>Pseudomonadati</taxon>
        <taxon>Pseudomonadota</taxon>
        <taxon>Alphaproteobacteria</taxon>
        <taxon>Sphingomonadales</taxon>
        <taxon>Sphingomonadaceae</taxon>
        <taxon>Sphingomonas</taxon>
    </lineage>
</organism>
<feature type="transmembrane region" description="Helical" evidence="8">
    <location>
        <begin position="92"/>
        <end position="116"/>
    </location>
</feature>
<dbReference type="Pfam" id="PF09721">
    <property type="entry name" value="Exosortase_EpsH"/>
    <property type="match status" value="1"/>
</dbReference>
<dbReference type="Proteomes" id="UP001055580">
    <property type="component" value="Chromosome"/>
</dbReference>
<evidence type="ECO:0000313" key="10">
    <source>
        <dbReference type="Proteomes" id="UP001055580"/>
    </source>
</evidence>
<accession>A0ABY4TUW5</accession>
<dbReference type="InterPro" id="IPR026392">
    <property type="entry name" value="Exo/Archaeosortase_dom"/>
</dbReference>
<feature type="transmembrane region" description="Helical" evidence="8">
    <location>
        <begin position="128"/>
        <end position="146"/>
    </location>
</feature>
<sequence length="249" mass="25689">MIAARWAMLLIAGAGWHGIVLLAGRAEGVGLATTLALGAALGWLSVRARHDVAPARLVAGLLLIAAAPLTGVALVEIGAVVAALLWCAMPRLRWPALALALLALPILPTLDVLAAYPLRRVSAMLTVAMLRLNGIGVGLEGVALRWHGRELLFDGPCSGVRMLWATLVLACVLAMVRRARPAAFAAILAGAVGVAILGNALRAASLFYLEEGFVALPGDAAMHEVVGLAAFALVAAAAMALPMRRSART</sequence>
<dbReference type="InterPro" id="IPR019127">
    <property type="entry name" value="Exosortase"/>
</dbReference>
<dbReference type="RefSeq" id="WP_250753132.1">
    <property type="nucleotide sequence ID" value="NZ_CP098401.1"/>
</dbReference>
<dbReference type="NCBIfam" id="TIGR04178">
    <property type="entry name" value="exo_archaeo"/>
    <property type="match status" value="1"/>
</dbReference>
<protein>
    <submittedName>
        <fullName evidence="9">Archaeosortase/exosortase family protein</fullName>
    </submittedName>
</protein>
<keyword evidence="4 8" id="KW-0812">Transmembrane</keyword>
<evidence type="ECO:0000256" key="5">
    <source>
        <dbReference type="ARBA" id="ARBA00022801"/>
    </source>
</evidence>
<feature type="transmembrane region" description="Helical" evidence="8">
    <location>
        <begin position="183"/>
        <end position="209"/>
    </location>
</feature>
<dbReference type="EMBL" id="CP098401">
    <property type="protein sequence ID" value="URW76190.1"/>
    <property type="molecule type" value="Genomic_DNA"/>
</dbReference>
<comment type="subcellular location">
    <subcellularLocation>
        <location evidence="1">Cell membrane</location>
        <topology evidence="1">Multi-pass membrane protein</topology>
    </subcellularLocation>
</comment>